<dbReference type="SUPFAM" id="SSF48452">
    <property type="entry name" value="TPR-like"/>
    <property type="match status" value="2"/>
</dbReference>
<evidence type="ECO:0000313" key="3">
    <source>
        <dbReference type="Proteomes" id="UP000199021"/>
    </source>
</evidence>
<name>A0A1H8YWR5_9BACT</name>
<dbReference type="InterPro" id="IPR011990">
    <property type="entry name" value="TPR-like_helical_dom_sf"/>
</dbReference>
<keyword evidence="1" id="KW-1133">Transmembrane helix</keyword>
<feature type="transmembrane region" description="Helical" evidence="1">
    <location>
        <begin position="21"/>
        <end position="38"/>
    </location>
</feature>
<dbReference type="Pfam" id="PF12895">
    <property type="entry name" value="ANAPC3"/>
    <property type="match status" value="1"/>
</dbReference>
<dbReference type="AlphaFoldDB" id="A0A1H8YWR5"/>
<dbReference type="InParanoid" id="A0A1H8YWR5"/>
<proteinExistence type="predicted"/>
<dbReference type="STRING" id="478744.SAMN05444359_10157"/>
<dbReference type="Proteomes" id="UP000199021">
    <property type="component" value="Unassembled WGS sequence"/>
</dbReference>
<keyword evidence="1" id="KW-0812">Transmembrane</keyword>
<evidence type="ECO:0000256" key="1">
    <source>
        <dbReference type="SAM" id="Phobius"/>
    </source>
</evidence>
<reference evidence="3" key="1">
    <citation type="submission" date="2016-10" db="EMBL/GenBank/DDBJ databases">
        <authorList>
            <person name="Varghese N."/>
            <person name="Submissions S."/>
        </authorList>
    </citation>
    <scope>NUCLEOTIDE SEQUENCE [LARGE SCALE GENOMIC DNA]</scope>
    <source>
        <strain evidence="3">DSM 24740</strain>
    </source>
</reference>
<evidence type="ECO:0000313" key="2">
    <source>
        <dbReference type="EMBL" id="SEP56634.1"/>
    </source>
</evidence>
<feature type="transmembrane region" description="Helical" evidence="1">
    <location>
        <begin position="50"/>
        <end position="67"/>
    </location>
</feature>
<gene>
    <name evidence="2" type="ORF">SAMN05444359_10157</name>
</gene>
<dbReference type="Gene3D" id="1.25.40.10">
    <property type="entry name" value="Tetratricopeptide repeat domain"/>
    <property type="match status" value="2"/>
</dbReference>
<dbReference type="OrthoDB" id="1413465at2"/>
<organism evidence="2 3">
    <name type="scientific">Neolewinella agarilytica</name>
    <dbReference type="NCBI Taxonomy" id="478744"/>
    <lineage>
        <taxon>Bacteria</taxon>
        <taxon>Pseudomonadati</taxon>
        <taxon>Bacteroidota</taxon>
        <taxon>Saprospiria</taxon>
        <taxon>Saprospirales</taxon>
        <taxon>Lewinellaceae</taxon>
        <taxon>Neolewinella</taxon>
    </lineage>
</organism>
<accession>A0A1H8YWR5</accession>
<dbReference type="EMBL" id="FOFB01000001">
    <property type="protein sequence ID" value="SEP56634.1"/>
    <property type="molecule type" value="Genomic_DNA"/>
</dbReference>
<keyword evidence="3" id="KW-1185">Reference proteome</keyword>
<sequence length="647" mass="73399">MSETSFMQKLWSRQVPQLLGTYLAVGFGVLQFVEFMTSRYDFSGVWVDRYLLLWLGLIPAVALLIYYRGVPPSSNSRLGGWKRWLTGLNVGLVVLSACLIAGADAAPVTETVAVIDDAGNSSERVIPASSSVQRIAIFDFSNRLDDSDQDWWGTAYALLLTDDLRQRPEIITTSTISLNTYYDRFSAEQFSDINLATQRRIAERASTDYFVRVDFKVGAEGHEADGALYRTRDGKPVQTLQGASADIYGVVDQLNAQILNYLPLVDELNDLSTDLPVAALLTDKVEALEDYIKGTIAFRKNAGELDAPVSYFRKSLRSDPNCAVCAYALGDKLYGQGKKDSSILLLRLAVRLADVLPEREQYGYKSILFNVQGDYTNLYRLMESFRKVYPYEYYPYQALEYHYEVTYGLDSAIYLMQTAAELSNREQALIRLYRLHRYEASLIKVVPKNVLVSRNYPAKSIYTLKTDDYEKVYELVDELGDYDPELEELYRCYLPIQMIAEGIREEEELKKLEECEDKFTQMGPLMAQLGEMVKAVLTDKHDEAAAIVDEILLNKQSPDQALLFARAYRWTGRYDSAITVLEKELKSQVNHPEILLEYATTLHLQGKSVEAQQALSRALMVWENADENFRSKRIALELAEQIGLEVS</sequence>
<protein>
    <submittedName>
        <fullName evidence="2">Anaphase-promoting complex, cyclosome, subunit 3</fullName>
    </submittedName>
</protein>
<keyword evidence="1" id="KW-0472">Membrane</keyword>